<dbReference type="PANTHER" id="PTHR43861">
    <property type="entry name" value="TRANS-ACONITATE 2-METHYLTRANSFERASE-RELATED"/>
    <property type="match status" value="1"/>
</dbReference>
<dbReference type="Gene3D" id="3.40.50.150">
    <property type="entry name" value="Vaccinia Virus protein VP39"/>
    <property type="match status" value="1"/>
</dbReference>
<organism evidence="4 5">
    <name type="scientific">Desulfoplanes formicivorans</name>
    <dbReference type="NCBI Taxonomy" id="1592317"/>
    <lineage>
        <taxon>Bacteria</taxon>
        <taxon>Pseudomonadati</taxon>
        <taxon>Thermodesulfobacteriota</taxon>
        <taxon>Desulfovibrionia</taxon>
        <taxon>Desulfovibrionales</taxon>
        <taxon>Desulfoplanaceae</taxon>
        <taxon>Desulfoplanes</taxon>
    </lineage>
</organism>
<name>A0A194AE55_9BACT</name>
<dbReference type="SUPFAM" id="SSF53335">
    <property type="entry name" value="S-adenosyl-L-methionine-dependent methyltransferases"/>
    <property type="match status" value="1"/>
</dbReference>
<evidence type="ECO:0000313" key="5">
    <source>
        <dbReference type="Proteomes" id="UP000095200"/>
    </source>
</evidence>
<dbReference type="EMBL" id="BDFE01000004">
    <property type="protein sequence ID" value="GAU07613.1"/>
    <property type="molecule type" value="Genomic_DNA"/>
</dbReference>
<evidence type="ECO:0000259" key="3">
    <source>
        <dbReference type="Pfam" id="PF13649"/>
    </source>
</evidence>
<keyword evidence="2" id="KW-0472">Membrane</keyword>
<proteinExistence type="predicted"/>
<keyword evidence="2" id="KW-0812">Transmembrane</keyword>
<gene>
    <name evidence="4" type="ORF">DPF_0303</name>
</gene>
<dbReference type="GO" id="GO:0016740">
    <property type="term" value="F:transferase activity"/>
    <property type="evidence" value="ECO:0007669"/>
    <property type="project" value="UniProtKB-KW"/>
</dbReference>
<dbReference type="PANTHER" id="PTHR43861:SF6">
    <property type="entry name" value="METHYLTRANSFERASE TYPE 11"/>
    <property type="match status" value="1"/>
</dbReference>
<dbReference type="Pfam" id="PF13649">
    <property type="entry name" value="Methyltransf_25"/>
    <property type="match status" value="1"/>
</dbReference>
<accession>A0A194AE55</accession>
<evidence type="ECO:0000256" key="2">
    <source>
        <dbReference type="SAM" id="Phobius"/>
    </source>
</evidence>
<evidence type="ECO:0000313" key="4">
    <source>
        <dbReference type="EMBL" id="GAU07613.1"/>
    </source>
</evidence>
<dbReference type="STRING" id="1592317.DPF_0303"/>
<dbReference type="Proteomes" id="UP000095200">
    <property type="component" value="Unassembled WGS sequence"/>
</dbReference>
<dbReference type="RefSeq" id="WP_176724135.1">
    <property type="nucleotide sequence ID" value="NZ_BDFE01000004.1"/>
</dbReference>
<evidence type="ECO:0000256" key="1">
    <source>
        <dbReference type="ARBA" id="ARBA00022679"/>
    </source>
</evidence>
<keyword evidence="1" id="KW-0808">Transferase</keyword>
<protein>
    <recommendedName>
        <fullName evidence="3">Methyltransferase domain-containing protein</fullName>
    </recommendedName>
</protein>
<comment type="caution">
    <text evidence="4">The sequence shown here is derived from an EMBL/GenBank/DDBJ whole genome shotgun (WGS) entry which is preliminary data.</text>
</comment>
<keyword evidence="2" id="KW-1133">Transmembrane helix</keyword>
<dbReference type="InterPro" id="IPR029063">
    <property type="entry name" value="SAM-dependent_MTases_sf"/>
</dbReference>
<reference evidence="5" key="1">
    <citation type="submission" date="2016-06" db="EMBL/GenBank/DDBJ databases">
        <title>Draft genome sequence of Desulfoplanes formicivorans strain Pf12B.</title>
        <authorList>
            <person name="Watanabe M."/>
            <person name="Kojima H."/>
            <person name="Fukui M."/>
        </authorList>
    </citation>
    <scope>NUCLEOTIDE SEQUENCE [LARGE SCALE GENOMIC DNA]</scope>
    <source>
        <strain evidence="5">Pf12B</strain>
    </source>
</reference>
<dbReference type="AlphaFoldDB" id="A0A194AE55"/>
<sequence length="218" mass="25608">MIPPDYVGRIFIAHQFRWGKKGFAGRLHNYKNETFYTTTPIPFYYKRRNIVLKKFLKNLTNCVHVCDFGCGDGFYISFLNSASKRYTLYGIDISQGMINIAQKKCPFANFIVSNNVSTNQQKFDAVYSIAVFAHILSDEQIKKYLKIFTILYLQKENLFYLNRRVRKTDLVLLGVEENLMNILSSLYKIIFIFMIITSFVSLLIVFLKKKKKNRSFDF</sequence>
<feature type="transmembrane region" description="Helical" evidence="2">
    <location>
        <begin position="186"/>
        <end position="207"/>
    </location>
</feature>
<keyword evidence="5" id="KW-1185">Reference proteome</keyword>
<dbReference type="InterPro" id="IPR041698">
    <property type="entry name" value="Methyltransf_25"/>
</dbReference>
<dbReference type="CDD" id="cd02440">
    <property type="entry name" value="AdoMet_MTases"/>
    <property type="match status" value="1"/>
</dbReference>
<feature type="domain" description="Methyltransferase" evidence="3">
    <location>
        <begin position="65"/>
        <end position="146"/>
    </location>
</feature>